<accession>A0A5N6GW04</accession>
<sequence length="145" mass="16536">LRLGVRGLSACGLLMGRLRLGVWRLRAVSRLLMGRLRLGVCRLRAGGLLMSRLRMRRLSLAGLLIGRLLMSRFLMTRLRVMRRLLVRPSRARRRVGSLSPLRRFLVSQINCSRSPMIHTSVLDNTSEYWASQSQQSNSSLNHLEG</sequence>
<organism evidence="1">
    <name type="scientific">Aspergillus flavus</name>
    <dbReference type="NCBI Taxonomy" id="5059"/>
    <lineage>
        <taxon>Eukaryota</taxon>
        <taxon>Fungi</taxon>
        <taxon>Dikarya</taxon>
        <taxon>Ascomycota</taxon>
        <taxon>Pezizomycotina</taxon>
        <taxon>Eurotiomycetes</taxon>
        <taxon>Eurotiomycetidae</taxon>
        <taxon>Eurotiales</taxon>
        <taxon>Aspergillaceae</taxon>
        <taxon>Aspergillus</taxon>
        <taxon>Aspergillus subgen. Circumdati</taxon>
    </lineage>
</organism>
<gene>
    <name evidence="1" type="ORF">BDV35DRAFT_353999</name>
</gene>
<dbReference type="EMBL" id="ML734599">
    <property type="protein sequence ID" value="KAB8246536.1"/>
    <property type="molecule type" value="Genomic_DNA"/>
</dbReference>
<feature type="non-terminal residue" evidence="1">
    <location>
        <position position="1"/>
    </location>
</feature>
<reference evidence="1" key="1">
    <citation type="submission" date="2019-04" db="EMBL/GenBank/DDBJ databases">
        <title>Friends and foes A comparative genomics study of 23 Aspergillus species from section Flavi.</title>
        <authorList>
            <consortium name="DOE Joint Genome Institute"/>
            <person name="Kjaerbolling I."/>
            <person name="Vesth T."/>
            <person name="Frisvad J.C."/>
            <person name="Nybo J.L."/>
            <person name="Theobald S."/>
            <person name="Kildgaard S."/>
            <person name="Isbrandt T."/>
            <person name="Kuo A."/>
            <person name="Sato A."/>
            <person name="Lyhne E.K."/>
            <person name="Kogle M.E."/>
            <person name="Wiebenga A."/>
            <person name="Kun R.S."/>
            <person name="Lubbers R.J."/>
            <person name="Makela M.R."/>
            <person name="Barry K."/>
            <person name="Chovatia M."/>
            <person name="Clum A."/>
            <person name="Daum C."/>
            <person name="Haridas S."/>
            <person name="He G."/>
            <person name="LaButti K."/>
            <person name="Lipzen A."/>
            <person name="Mondo S."/>
            <person name="Riley R."/>
            <person name="Salamov A."/>
            <person name="Simmons B.A."/>
            <person name="Magnuson J.K."/>
            <person name="Henrissat B."/>
            <person name="Mortensen U.H."/>
            <person name="Larsen T.O."/>
            <person name="Devries R.P."/>
            <person name="Grigoriev I.V."/>
            <person name="Machida M."/>
            <person name="Baker S.E."/>
            <person name="Andersen M.R."/>
        </authorList>
    </citation>
    <scope>NUCLEOTIDE SEQUENCE [LARGE SCALE GENOMIC DNA]</scope>
    <source>
        <strain evidence="1">CBS 121.62</strain>
    </source>
</reference>
<proteinExistence type="predicted"/>
<evidence type="ECO:0000313" key="1">
    <source>
        <dbReference type="EMBL" id="KAB8246536.1"/>
    </source>
</evidence>
<dbReference type="Proteomes" id="UP000325434">
    <property type="component" value="Unassembled WGS sequence"/>
</dbReference>
<name>A0A5N6GW04_ASPFL</name>
<protein>
    <submittedName>
        <fullName evidence="1">Uncharacterized protein</fullName>
    </submittedName>
</protein>
<dbReference type="AlphaFoldDB" id="A0A5N6GW04"/>